<keyword evidence="4 13" id="KW-0808">Transferase</keyword>
<evidence type="ECO:0000256" key="13">
    <source>
        <dbReference type="RuleBase" id="RU000504"/>
    </source>
</evidence>
<dbReference type="GO" id="GO:0000287">
    <property type="term" value="F:magnesium ion binding"/>
    <property type="evidence" value="ECO:0007669"/>
    <property type="project" value="UniProtKB-UniRule"/>
</dbReference>
<keyword evidence="5" id="KW-0479">Metal-binding</keyword>
<dbReference type="FunFam" id="2.40.33.10:FF:000001">
    <property type="entry name" value="Pyruvate kinase"/>
    <property type="match status" value="1"/>
</dbReference>
<evidence type="ECO:0000256" key="10">
    <source>
        <dbReference type="ARBA" id="ARBA00023152"/>
    </source>
</evidence>
<dbReference type="Proteomes" id="UP000006622">
    <property type="component" value="Chromosome"/>
</dbReference>
<dbReference type="Gene3D" id="2.40.33.10">
    <property type="entry name" value="PK beta-barrel domain-like"/>
    <property type="match status" value="1"/>
</dbReference>
<evidence type="ECO:0000256" key="11">
    <source>
        <dbReference type="ARBA" id="ARBA00023317"/>
    </source>
</evidence>
<dbReference type="STRING" id="679901.Mzhil_0707"/>
<evidence type="ECO:0000256" key="8">
    <source>
        <dbReference type="ARBA" id="ARBA00022840"/>
    </source>
</evidence>
<protein>
    <recommendedName>
        <fullName evidence="3 12">Pyruvate kinase</fullName>
        <ecNumber evidence="3 12">2.7.1.40</ecNumber>
    </recommendedName>
</protein>
<dbReference type="InterPro" id="IPR015806">
    <property type="entry name" value="Pyrv_Knase_insert_dom_sf"/>
</dbReference>
<dbReference type="InterPro" id="IPR001697">
    <property type="entry name" value="Pyr_Knase"/>
</dbReference>
<evidence type="ECO:0000256" key="9">
    <source>
        <dbReference type="ARBA" id="ARBA00022842"/>
    </source>
</evidence>
<evidence type="ECO:0000259" key="15">
    <source>
        <dbReference type="Pfam" id="PF02887"/>
    </source>
</evidence>
<feature type="domain" description="Pyruvate kinase barrel" evidence="14">
    <location>
        <begin position="21"/>
        <end position="341"/>
    </location>
</feature>
<dbReference type="GO" id="GO:0030955">
    <property type="term" value="F:potassium ion binding"/>
    <property type="evidence" value="ECO:0007669"/>
    <property type="project" value="UniProtKB-UniRule"/>
</dbReference>
<keyword evidence="7 13" id="KW-0418">Kinase</keyword>
<dbReference type="Pfam" id="PF00224">
    <property type="entry name" value="PK"/>
    <property type="match status" value="1"/>
</dbReference>
<evidence type="ECO:0000313" key="17">
    <source>
        <dbReference type="Proteomes" id="UP000006622"/>
    </source>
</evidence>
<dbReference type="Gene3D" id="3.40.1380.20">
    <property type="entry name" value="Pyruvate kinase, C-terminal domain"/>
    <property type="match status" value="1"/>
</dbReference>
<dbReference type="InterPro" id="IPR011037">
    <property type="entry name" value="Pyrv_Knase-like_insert_dom_sf"/>
</dbReference>
<dbReference type="NCBIfam" id="NF004978">
    <property type="entry name" value="PRK06354.1"/>
    <property type="match status" value="1"/>
</dbReference>
<evidence type="ECO:0000256" key="6">
    <source>
        <dbReference type="ARBA" id="ARBA00022741"/>
    </source>
</evidence>
<proteinExistence type="inferred from homology"/>
<dbReference type="InterPro" id="IPR036918">
    <property type="entry name" value="Pyrv_Knase_C_sf"/>
</dbReference>
<keyword evidence="8" id="KW-0067">ATP-binding</keyword>
<evidence type="ECO:0000256" key="4">
    <source>
        <dbReference type="ARBA" id="ARBA00022679"/>
    </source>
</evidence>
<evidence type="ECO:0000256" key="1">
    <source>
        <dbReference type="ARBA" id="ARBA00004997"/>
    </source>
</evidence>
<name>F7XKA5_METZD</name>
<dbReference type="EC" id="2.7.1.40" evidence="3 12"/>
<dbReference type="Pfam" id="PF02887">
    <property type="entry name" value="PK_C"/>
    <property type="match status" value="1"/>
</dbReference>
<evidence type="ECO:0000256" key="12">
    <source>
        <dbReference type="NCBIfam" id="TIGR01064"/>
    </source>
</evidence>
<keyword evidence="11 16" id="KW-0670">Pyruvate</keyword>
<dbReference type="AlphaFoldDB" id="F7XKA5"/>
<gene>
    <name evidence="16" type="ordered locus">Mzhil_0707</name>
</gene>
<dbReference type="KEGG" id="mzh:Mzhil_0707"/>
<feature type="domain" description="Pyruvate kinase C-terminal" evidence="15">
    <location>
        <begin position="379"/>
        <end position="489"/>
    </location>
</feature>
<dbReference type="EMBL" id="CP002101">
    <property type="protein sequence ID" value="AEH60574.1"/>
    <property type="molecule type" value="Genomic_DNA"/>
</dbReference>
<keyword evidence="9 13" id="KW-0460">Magnesium</keyword>
<dbReference type="GO" id="GO:0005524">
    <property type="term" value="F:ATP binding"/>
    <property type="evidence" value="ECO:0007669"/>
    <property type="project" value="UniProtKB-KW"/>
</dbReference>
<dbReference type="InterPro" id="IPR015795">
    <property type="entry name" value="Pyrv_Knase_C"/>
</dbReference>
<dbReference type="HOGENOM" id="CLU_015439_0_2_2"/>
<dbReference type="InterPro" id="IPR040442">
    <property type="entry name" value="Pyrv_kinase-like_dom_sf"/>
</dbReference>
<accession>F7XKA5</accession>
<dbReference type="Gene3D" id="3.20.20.60">
    <property type="entry name" value="Phosphoenolpyruvate-binding domains"/>
    <property type="match status" value="1"/>
</dbReference>
<dbReference type="RefSeq" id="WP_013898013.1">
    <property type="nucleotide sequence ID" value="NC_015676.1"/>
</dbReference>
<dbReference type="PANTHER" id="PTHR11817">
    <property type="entry name" value="PYRUVATE KINASE"/>
    <property type="match status" value="1"/>
</dbReference>
<evidence type="ECO:0000256" key="3">
    <source>
        <dbReference type="ARBA" id="ARBA00012142"/>
    </source>
</evidence>
<evidence type="ECO:0000313" key="16">
    <source>
        <dbReference type="EMBL" id="AEH60574.1"/>
    </source>
</evidence>
<dbReference type="UniPathway" id="UPA00109">
    <property type="reaction ID" value="UER00188"/>
</dbReference>
<evidence type="ECO:0000256" key="2">
    <source>
        <dbReference type="ARBA" id="ARBA00008663"/>
    </source>
</evidence>
<comment type="catalytic activity">
    <reaction evidence="13">
        <text>pyruvate + ATP = phosphoenolpyruvate + ADP + H(+)</text>
        <dbReference type="Rhea" id="RHEA:18157"/>
        <dbReference type="ChEBI" id="CHEBI:15361"/>
        <dbReference type="ChEBI" id="CHEBI:15378"/>
        <dbReference type="ChEBI" id="CHEBI:30616"/>
        <dbReference type="ChEBI" id="CHEBI:58702"/>
        <dbReference type="ChEBI" id="CHEBI:456216"/>
        <dbReference type="EC" id="2.7.1.40"/>
    </reaction>
</comment>
<dbReference type="SUPFAM" id="SSF50800">
    <property type="entry name" value="PK beta-barrel domain-like"/>
    <property type="match status" value="1"/>
</dbReference>
<dbReference type="SUPFAM" id="SSF51621">
    <property type="entry name" value="Phosphoenolpyruvate/pyruvate domain"/>
    <property type="match status" value="1"/>
</dbReference>
<sequence length="492" mass="54874">MQENEPKNVLEDVSCFKLPDHKTKIVCTLGPASSSENIIRKLIMKGMNISRLNFSHGNFQDHKDVIQKIRNISRELCIEIAIMADLPGPKIRTGKLETEPIHLSKGDEVILTTENVRGEGQIIPVNYKKLPESVSPGNFIYLNDGFIQLECLKILKNNVYCRVITEGPLSSNKGVNLPGIDIDLEPVTENDLKVIDFALDAGVDIFSISFVEKAEDIEKVRNFALKRGKSVFLIAKIEREKAVRDIDRIIEVSDGLMIARGDMGVELPIQNVPQVQKELIAKATMKGIPVITATHMLESMTENIRPTRAEVTDVANAILDGTDAVMLSGETAVGKYPVESVEMMSSIAKASEEWRDRTRWGIERIETRICGVEMNIDDVISHHVNEAVQRLSVDYVVTPTMSGQTARRISRFRPSTWILAFSRYPLTAQSLTLSYGVFPVYVKKLETDWENTVLGKMKEWGIYQSGDIVVLTQGQSPGRPGGTNLLKILTLV</sequence>
<comment type="similarity">
    <text evidence="2 13">Belongs to the pyruvate kinase family.</text>
</comment>
<evidence type="ECO:0000259" key="14">
    <source>
        <dbReference type="Pfam" id="PF00224"/>
    </source>
</evidence>
<comment type="pathway">
    <text evidence="1 13">Carbohydrate degradation; glycolysis; pyruvate from D-glyceraldehyde 3-phosphate: step 5/5.</text>
</comment>
<keyword evidence="17" id="KW-1185">Reference proteome</keyword>
<reference evidence="16" key="1">
    <citation type="submission" date="2010-07" db="EMBL/GenBank/DDBJ databases">
        <title>The complete genome of Methanosalsum zhilinae DSM 4017.</title>
        <authorList>
            <consortium name="US DOE Joint Genome Institute (JGI-PGF)"/>
            <person name="Lucas S."/>
            <person name="Copeland A."/>
            <person name="Lapidus A."/>
            <person name="Glavina del Rio T."/>
            <person name="Dalin E."/>
            <person name="Tice H."/>
            <person name="Bruce D."/>
            <person name="Goodwin L."/>
            <person name="Pitluck S."/>
            <person name="Kyrpides N."/>
            <person name="Mavromatis K."/>
            <person name="Ovchinnikova G."/>
            <person name="Daligault H."/>
            <person name="Detter J.C."/>
            <person name="Han C."/>
            <person name="Tapia R."/>
            <person name="Larimer F."/>
            <person name="Land M."/>
            <person name="Hauser L."/>
            <person name="Markowitz V."/>
            <person name="Cheng J.-F."/>
            <person name="Hugenholtz P."/>
            <person name="Woyke T."/>
            <person name="Wu D."/>
            <person name="Spring S."/>
            <person name="Schueler E."/>
            <person name="Brambilla E."/>
            <person name="Klenk H.-P."/>
            <person name="Eisen J.A."/>
        </authorList>
    </citation>
    <scope>NUCLEOTIDE SEQUENCE</scope>
    <source>
        <strain evidence="16">DSM 4017</strain>
    </source>
</reference>
<keyword evidence="10 13" id="KW-0324">Glycolysis</keyword>
<dbReference type="SUPFAM" id="SSF52935">
    <property type="entry name" value="PK C-terminal domain-like"/>
    <property type="match status" value="1"/>
</dbReference>
<keyword evidence="6" id="KW-0547">Nucleotide-binding</keyword>
<dbReference type="InterPro" id="IPR015793">
    <property type="entry name" value="Pyrv_Knase_brl"/>
</dbReference>
<dbReference type="GeneID" id="10822319"/>
<dbReference type="NCBIfam" id="NF004491">
    <property type="entry name" value="PRK05826.1"/>
    <property type="match status" value="1"/>
</dbReference>
<evidence type="ECO:0000256" key="5">
    <source>
        <dbReference type="ARBA" id="ARBA00022723"/>
    </source>
</evidence>
<organism evidence="16 17">
    <name type="scientific">Methanosalsum zhilinae (strain DSM 4017 / NBRC 107636 / OCM 62 / WeN5)</name>
    <name type="common">Methanohalophilus zhilinae</name>
    <dbReference type="NCBI Taxonomy" id="679901"/>
    <lineage>
        <taxon>Archaea</taxon>
        <taxon>Methanobacteriati</taxon>
        <taxon>Methanobacteriota</taxon>
        <taxon>Stenosarchaea group</taxon>
        <taxon>Methanomicrobia</taxon>
        <taxon>Methanosarcinales</taxon>
        <taxon>Methanosarcinaceae</taxon>
        <taxon>Methanosalsum</taxon>
    </lineage>
</organism>
<dbReference type="PRINTS" id="PR01050">
    <property type="entry name" value="PYRUVTKNASE"/>
</dbReference>
<dbReference type="GO" id="GO:0016301">
    <property type="term" value="F:kinase activity"/>
    <property type="evidence" value="ECO:0007669"/>
    <property type="project" value="UniProtKB-KW"/>
</dbReference>
<dbReference type="InterPro" id="IPR015813">
    <property type="entry name" value="Pyrv/PenolPyrv_kinase-like_dom"/>
</dbReference>
<dbReference type="GO" id="GO:0004743">
    <property type="term" value="F:pyruvate kinase activity"/>
    <property type="evidence" value="ECO:0007669"/>
    <property type="project" value="UniProtKB-UniRule"/>
</dbReference>
<evidence type="ECO:0000256" key="7">
    <source>
        <dbReference type="ARBA" id="ARBA00022777"/>
    </source>
</evidence>
<dbReference type="NCBIfam" id="TIGR01064">
    <property type="entry name" value="pyruv_kin"/>
    <property type="match status" value="1"/>
</dbReference>